<dbReference type="EnsemblPlants" id="QL04p023129:mrna">
    <property type="protein sequence ID" value="QL04p023129:mrna"/>
    <property type="gene ID" value="QL04p023129"/>
</dbReference>
<proteinExistence type="predicted"/>
<evidence type="ECO:0000313" key="2">
    <source>
        <dbReference type="EnsemblPlants" id="QL04p023129:mrna"/>
    </source>
</evidence>
<accession>A0A7N2LF08</accession>
<dbReference type="Proteomes" id="UP000594261">
    <property type="component" value="Chromosome 4"/>
</dbReference>
<protein>
    <submittedName>
        <fullName evidence="2">Uncharacterized protein</fullName>
    </submittedName>
</protein>
<keyword evidence="3" id="KW-1185">Reference proteome</keyword>
<organism evidence="2 3">
    <name type="scientific">Quercus lobata</name>
    <name type="common">Valley oak</name>
    <dbReference type="NCBI Taxonomy" id="97700"/>
    <lineage>
        <taxon>Eukaryota</taxon>
        <taxon>Viridiplantae</taxon>
        <taxon>Streptophyta</taxon>
        <taxon>Embryophyta</taxon>
        <taxon>Tracheophyta</taxon>
        <taxon>Spermatophyta</taxon>
        <taxon>Magnoliopsida</taxon>
        <taxon>eudicotyledons</taxon>
        <taxon>Gunneridae</taxon>
        <taxon>Pentapetalae</taxon>
        <taxon>rosids</taxon>
        <taxon>fabids</taxon>
        <taxon>Fagales</taxon>
        <taxon>Fagaceae</taxon>
        <taxon>Quercus</taxon>
    </lineage>
</organism>
<dbReference type="InParanoid" id="A0A7N2LF08"/>
<dbReference type="EMBL" id="LRBV02000004">
    <property type="status" value="NOT_ANNOTATED_CDS"/>
    <property type="molecule type" value="Genomic_DNA"/>
</dbReference>
<dbReference type="Gramene" id="QL04p023129:mrna">
    <property type="protein sequence ID" value="QL04p023129:mrna"/>
    <property type="gene ID" value="QL04p023129"/>
</dbReference>
<feature type="region of interest" description="Disordered" evidence="1">
    <location>
        <begin position="1"/>
        <end position="52"/>
    </location>
</feature>
<sequence length="175" mass="19258">MSMCPTQPSDDDEYASSSSSFLSSTASSSSSSSYTNSTATTSSGYTHNLNPTKTSTPVAQDLFDASRVVQILNSMKRDLMLLGYKEAYSISSESNRRCFRSGVEHNTAAGHWQLLIKIAGAMQVQQSDCTDRAKRRAKRKAQLLLKLLRDSWPEDSIGNSDDFPCTEVVIRFCCS</sequence>
<dbReference type="AlphaFoldDB" id="A0A7N2LF08"/>
<evidence type="ECO:0000313" key="3">
    <source>
        <dbReference type="Proteomes" id="UP000594261"/>
    </source>
</evidence>
<evidence type="ECO:0000256" key="1">
    <source>
        <dbReference type="SAM" id="MobiDB-lite"/>
    </source>
</evidence>
<reference evidence="2 3" key="1">
    <citation type="journal article" date="2016" name="G3 (Bethesda)">
        <title>First Draft Assembly and Annotation of the Genome of a California Endemic Oak Quercus lobata Nee (Fagaceae).</title>
        <authorList>
            <person name="Sork V.L."/>
            <person name="Fitz-Gibbon S.T."/>
            <person name="Puiu D."/>
            <person name="Crepeau M."/>
            <person name="Gugger P.F."/>
            <person name="Sherman R."/>
            <person name="Stevens K."/>
            <person name="Langley C.H."/>
            <person name="Pellegrini M."/>
            <person name="Salzberg S.L."/>
        </authorList>
    </citation>
    <scope>NUCLEOTIDE SEQUENCE [LARGE SCALE GENOMIC DNA]</scope>
    <source>
        <strain evidence="2 3">cv. SW786</strain>
    </source>
</reference>
<name>A0A7N2LF08_QUELO</name>
<reference evidence="2" key="2">
    <citation type="submission" date="2021-01" db="UniProtKB">
        <authorList>
            <consortium name="EnsemblPlants"/>
        </authorList>
    </citation>
    <scope>IDENTIFICATION</scope>
</reference>
<feature type="compositionally biased region" description="Low complexity" evidence="1">
    <location>
        <begin position="15"/>
        <end position="43"/>
    </location>
</feature>